<organism evidence="5 6">
    <name type="scientific">Phytophthora oleae</name>
    <dbReference type="NCBI Taxonomy" id="2107226"/>
    <lineage>
        <taxon>Eukaryota</taxon>
        <taxon>Sar</taxon>
        <taxon>Stramenopiles</taxon>
        <taxon>Oomycota</taxon>
        <taxon>Peronosporomycetes</taxon>
        <taxon>Peronosporales</taxon>
        <taxon>Peronosporaceae</taxon>
        <taxon>Phytophthora</taxon>
    </lineage>
</organism>
<dbReference type="PRINTS" id="PR00081">
    <property type="entry name" value="GDHRDH"/>
</dbReference>
<evidence type="ECO:0000256" key="3">
    <source>
        <dbReference type="RuleBase" id="RU000363"/>
    </source>
</evidence>
<comment type="caution">
    <text evidence="5">The sequence shown here is derived from an EMBL/GenBank/DDBJ whole genome shotgun (WGS) entry which is preliminary data.</text>
</comment>
<dbReference type="InterPro" id="IPR036291">
    <property type="entry name" value="NAD(P)-bd_dom_sf"/>
</dbReference>
<sequence>MAATQKTVLITGSTRGIGLAFAEYYVNAGWKVIGTARANSNTEKVRTTSHSFQSETDRHHGHRDEASMLEAARQLEGIPIDLLINNAGMGIYTTFETASKDAIMKTLQVNALGPFLATRALVSNLKLAAKDDQPAVVLQISSILGSVTSNNEDYAQLFRGQYGYTTSKAALNMITRSLAMDLRESNIAVVAVNPGYVATDMSNHQGVIKADDAVAAMDSIVSKLSLDDSGKFFNADPAIPASELSW</sequence>
<comment type="similarity">
    <text evidence="3">Belongs to the short-chain dehydrogenases/reductases (SDR) family.</text>
</comment>
<evidence type="ECO:0000313" key="5">
    <source>
        <dbReference type="EMBL" id="KAL3665424.1"/>
    </source>
</evidence>
<reference evidence="5 6" key="1">
    <citation type="submission" date="2024-09" db="EMBL/GenBank/DDBJ databases">
        <title>Genome sequencing and assembly of Phytophthora oleae, isolate VK10A, causative agent of rot of olive drupes.</title>
        <authorList>
            <person name="Conti Taguali S."/>
            <person name="Riolo M."/>
            <person name="La Spada F."/>
            <person name="Cacciola S.O."/>
            <person name="Dionisio G."/>
        </authorList>
    </citation>
    <scope>NUCLEOTIDE SEQUENCE [LARGE SCALE GENOMIC DNA]</scope>
    <source>
        <strain evidence="5 6">VK10A</strain>
    </source>
</reference>
<dbReference type="PROSITE" id="PS00061">
    <property type="entry name" value="ADH_SHORT"/>
    <property type="match status" value="1"/>
</dbReference>
<feature type="region of interest" description="Disordered" evidence="4">
    <location>
        <begin position="42"/>
        <end position="63"/>
    </location>
</feature>
<dbReference type="Pfam" id="PF00106">
    <property type="entry name" value="adh_short"/>
    <property type="match status" value="1"/>
</dbReference>
<evidence type="ECO:0000256" key="1">
    <source>
        <dbReference type="ARBA" id="ARBA00022857"/>
    </source>
</evidence>
<gene>
    <name evidence="5" type="ORF">V7S43_009460</name>
</gene>
<dbReference type="InterPro" id="IPR002347">
    <property type="entry name" value="SDR_fam"/>
</dbReference>
<dbReference type="PRINTS" id="PR00080">
    <property type="entry name" value="SDRFAMILY"/>
</dbReference>
<keyword evidence="1" id="KW-0521">NADP</keyword>
<dbReference type="PANTHER" id="PTHR43544">
    <property type="entry name" value="SHORT-CHAIN DEHYDROGENASE/REDUCTASE"/>
    <property type="match status" value="1"/>
</dbReference>
<dbReference type="PANTHER" id="PTHR43544:SF7">
    <property type="entry name" value="NADB-LER2"/>
    <property type="match status" value="1"/>
</dbReference>
<evidence type="ECO:0008006" key="7">
    <source>
        <dbReference type="Google" id="ProtNLM"/>
    </source>
</evidence>
<dbReference type="InterPro" id="IPR020904">
    <property type="entry name" value="Sc_DH/Rdtase_CS"/>
</dbReference>
<accession>A0ABD3FIP0</accession>
<dbReference type="AlphaFoldDB" id="A0ABD3FIP0"/>
<dbReference type="InterPro" id="IPR051468">
    <property type="entry name" value="Fungal_SecMetab_SDRs"/>
</dbReference>
<dbReference type="Proteomes" id="UP001632037">
    <property type="component" value="Unassembled WGS sequence"/>
</dbReference>
<dbReference type="GO" id="GO:0016491">
    <property type="term" value="F:oxidoreductase activity"/>
    <property type="evidence" value="ECO:0007669"/>
    <property type="project" value="UniProtKB-KW"/>
</dbReference>
<evidence type="ECO:0000256" key="2">
    <source>
        <dbReference type="ARBA" id="ARBA00023002"/>
    </source>
</evidence>
<keyword evidence="6" id="KW-1185">Reference proteome</keyword>
<feature type="compositionally biased region" description="Polar residues" evidence="4">
    <location>
        <begin position="42"/>
        <end position="54"/>
    </location>
</feature>
<dbReference type="Gene3D" id="3.40.50.720">
    <property type="entry name" value="NAD(P)-binding Rossmann-like Domain"/>
    <property type="match status" value="1"/>
</dbReference>
<dbReference type="SUPFAM" id="SSF51735">
    <property type="entry name" value="NAD(P)-binding Rossmann-fold domains"/>
    <property type="match status" value="1"/>
</dbReference>
<evidence type="ECO:0000313" key="6">
    <source>
        <dbReference type="Proteomes" id="UP001632037"/>
    </source>
</evidence>
<protein>
    <recommendedName>
        <fullName evidence="7">Short chain dehydrogenase</fullName>
    </recommendedName>
</protein>
<evidence type="ECO:0000256" key="4">
    <source>
        <dbReference type="SAM" id="MobiDB-lite"/>
    </source>
</evidence>
<keyword evidence="2" id="KW-0560">Oxidoreductase</keyword>
<dbReference type="EMBL" id="JBIMZQ010000020">
    <property type="protein sequence ID" value="KAL3665424.1"/>
    <property type="molecule type" value="Genomic_DNA"/>
</dbReference>
<name>A0ABD3FIP0_9STRA</name>
<proteinExistence type="inferred from homology"/>